<keyword evidence="9" id="KW-1185">Reference proteome</keyword>
<evidence type="ECO:0000256" key="2">
    <source>
        <dbReference type="ARBA" id="ARBA00006656"/>
    </source>
</evidence>
<proteinExistence type="inferred from homology"/>
<organism evidence="8 9">
    <name type="scientific">Trichonephila clavata</name>
    <name type="common">Joro spider</name>
    <name type="synonym">Nephila clavata</name>
    <dbReference type="NCBI Taxonomy" id="2740835"/>
    <lineage>
        <taxon>Eukaryota</taxon>
        <taxon>Metazoa</taxon>
        <taxon>Ecdysozoa</taxon>
        <taxon>Arthropoda</taxon>
        <taxon>Chelicerata</taxon>
        <taxon>Arachnida</taxon>
        <taxon>Araneae</taxon>
        <taxon>Araneomorphae</taxon>
        <taxon>Entelegynae</taxon>
        <taxon>Araneoidea</taxon>
        <taxon>Nephilidae</taxon>
        <taxon>Trichonephila</taxon>
    </lineage>
</organism>
<dbReference type="Gene3D" id="2.10.90.10">
    <property type="entry name" value="Cystine-knot cytokines"/>
    <property type="match status" value="1"/>
</dbReference>
<dbReference type="EMBL" id="BMAO01034375">
    <property type="protein sequence ID" value="GFQ96135.1"/>
    <property type="molecule type" value="Genomic_DNA"/>
</dbReference>
<keyword evidence="4 6" id="KW-0339">Growth factor</keyword>
<comment type="caution">
    <text evidence="8">The sequence shown here is derived from an EMBL/GenBank/DDBJ whole genome shotgun (WGS) entry which is preliminary data.</text>
</comment>
<evidence type="ECO:0000259" key="7">
    <source>
        <dbReference type="PROSITE" id="PS51362"/>
    </source>
</evidence>
<reference evidence="8" key="1">
    <citation type="submission" date="2020-07" db="EMBL/GenBank/DDBJ databases">
        <title>Multicomponent nature underlies the extraordinary mechanical properties of spider dragline silk.</title>
        <authorList>
            <person name="Kono N."/>
            <person name="Nakamura H."/>
            <person name="Mori M."/>
            <person name="Yoshida Y."/>
            <person name="Ohtoshi R."/>
            <person name="Malay A.D."/>
            <person name="Moran D.A.P."/>
            <person name="Tomita M."/>
            <person name="Numata K."/>
            <person name="Arakawa K."/>
        </authorList>
    </citation>
    <scope>NUCLEOTIDE SEQUENCE</scope>
</reference>
<dbReference type="InterPro" id="IPR017948">
    <property type="entry name" value="TGFb_CS"/>
</dbReference>
<accession>A0A8X6J8A4</accession>
<dbReference type="InterPro" id="IPR015615">
    <property type="entry name" value="TGF-beta-rel"/>
</dbReference>
<protein>
    <submittedName>
        <fullName evidence="8">TGF_BETA_2 domain-containing protein</fullName>
    </submittedName>
</protein>
<comment type="subcellular location">
    <subcellularLocation>
        <location evidence="1">Secreted</location>
    </subcellularLocation>
</comment>
<dbReference type="Pfam" id="PF00019">
    <property type="entry name" value="TGF_beta"/>
    <property type="match status" value="1"/>
</dbReference>
<evidence type="ECO:0000256" key="6">
    <source>
        <dbReference type="RuleBase" id="RU000354"/>
    </source>
</evidence>
<gene>
    <name evidence="8" type="primary">AVEN_676_1</name>
    <name evidence="8" type="ORF">TNCT_372251</name>
</gene>
<dbReference type="InterPro" id="IPR001839">
    <property type="entry name" value="TGF-b_C"/>
</dbReference>
<dbReference type="SUPFAM" id="SSF57501">
    <property type="entry name" value="Cystine-knot cytokines"/>
    <property type="match status" value="1"/>
</dbReference>
<dbReference type="GO" id="GO:0005615">
    <property type="term" value="C:extracellular space"/>
    <property type="evidence" value="ECO:0007669"/>
    <property type="project" value="TreeGrafter"/>
</dbReference>
<dbReference type="PANTHER" id="PTHR11848">
    <property type="entry name" value="TGF-BETA FAMILY"/>
    <property type="match status" value="1"/>
</dbReference>
<comment type="similarity">
    <text evidence="2 6">Belongs to the TGF-beta family.</text>
</comment>
<dbReference type="GO" id="GO:0008083">
    <property type="term" value="F:growth factor activity"/>
    <property type="evidence" value="ECO:0007669"/>
    <property type="project" value="UniProtKB-KW"/>
</dbReference>
<dbReference type="SMART" id="SM00204">
    <property type="entry name" value="TGFB"/>
    <property type="match status" value="1"/>
</dbReference>
<feature type="domain" description="TGF-beta family profile" evidence="7">
    <location>
        <begin position="78"/>
        <end position="204"/>
    </location>
</feature>
<name>A0A8X6J8A4_TRICU</name>
<evidence type="ECO:0000256" key="4">
    <source>
        <dbReference type="ARBA" id="ARBA00023030"/>
    </source>
</evidence>
<dbReference type="Proteomes" id="UP000887116">
    <property type="component" value="Unassembled WGS sequence"/>
</dbReference>
<keyword evidence="3" id="KW-0964">Secreted</keyword>
<keyword evidence="5" id="KW-1015">Disulfide bond</keyword>
<dbReference type="InterPro" id="IPR029034">
    <property type="entry name" value="Cystine-knot_cytokine"/>
</dbReference>
<evidence type="ECO:0000313" key="8">
    <source>
        <dbReference type="EMBL" id="GFQ96135.1"/>
    </source>
</evidence>
<evidence type="ECO:0000256" key="3">
    <source>
        <dbReference type="ARBA" id="ARBA00022525"/>
    </source>
</evidence>
<evidence type="ECO:0000256" key="1">
    <source>
        <dbReference type="ARBA" id="ARBA00004613"/>
    </source>
</evidence>
<dbReference type="PROSITE" id="PS00250">
    <property type="entry name" value="TGF_BETA_1"/>
    <property type="match status" value="1"/>
</dbReference>
<evidence type="ECO:0000313" key="9">
    <source>
        <dbReference type="Proteomes" id="UP000887116"/>
    </source>
</evidence>
<dbReference type="GO" id="GO:0005125">
    <property type="term" value="F:cytokine activity"/>
    <property type="evidence" value="ECO:0007669"/>
    <property type="project" value="TreeGrafter"/>
</dbReference>
<dbReference type="PROSITE" id="PS51362">
    <property type="entry name" value="TGF_BETA_2"/>
    <property type="match status" value="1"/>
</dbReference>
<dbReference type="OrthoDB" id="5949851at2759"/>
<sequence length="204" mass="23150">MACFSSMQEDQPCENQEQLLEVKNDSAWSAFELPLEFLTNSGSDPLFCTVEILGLSKQDYGDQNPVIVANLNSVAVKRVRRNTKNDSKKNCTCCLLDYYISFKELGWSWIVAPLGFNANMCYGKCDYELDSYPSNYHRMMSKILFNKASSDDNSDNLWTPHCSPTKLRPLYVVYITSDSPNKNSSSPYVHHIIPDMITESCGCF</sequence>
<evidence type="ECO:0000256" key="5">
    <source>
        <dbReference type="ARBA" id="ARBA00023157"/>
    </source>
</evidence>
<dbReference type="AlphaFoldDB" id="A0A8X6J8A4"/>